<dbReference type="Pfam" id="PF14559">
    <property type="entry name" value="TPR_19"/>
    <property type="match status" value="1"/>
</dbReference>
<dbReference type="OrthoDB" id="308440at2759"/>
<feature type="repeat" description="TPR" evidence="3">
    <location>
        <begin position="688"/>
        <end position="721"/>
    </location>
</feature>
<evidence type="ECO:0000313" key="5">
    <source>
        <dbReference type="EMBL" id="CAD8177097.1"/>
    </source>
</evidence>
<feature type="compositionally biased region" description="Polar residues" evidence="4">
    <location>
        <begin position="417"/>
        <end position="453"/>
    </location>
</feature>
<dbReference type="Proteomes" id="UP000689195">
    <property type="component" value="Unassembled WGS sequence"/>
</dbReference>
<dbReference type="Pfam" id="PF13181">
    <property type="entry name" value="TPR_8"/>
    <property type="match status" value="1"/>
</dbReference>
<feature type="compositionally biased region" description="Low complexity" evidence="4">
    <location>
        <begin position="574"/>
        <end position="591"/>
    </location>
</feature>
<keyword evidence="6" id="KW-1185">Reference proteome</keyword>
<evidence type="ECO:0000256" key="2">
    <source>
        <dbReference type="ARBA" id="ARBA00022803"/>
    </source>
</evidence>
<feature type="region of interest" description="Disordered" evidence="4">
    <location>
        <begin position="495"/>
        <end position="517"/>
    </location>
</feature>
<feature type="region of interest" description="Disordered" evidence="4">
    <location>
        <begin position="386"/>
        <end position="453"/>
    </location>
</feature>
<dbReference type="PROSITE" id="PS50005">
    <property type="entry name" value="TPR"/>
    <property type="match status" value="1"/>
</dbReference>
<dbReference type="InterPro" id="IPR050498">
    <property type="entry name" value="Ycf3"/>
</dbReference>
<evidence type="ECO:0000256" key="3">
    <source>
        <dbReference type="PROSITE-ProRule" id="PRU00339"/>
    </source>
</evidence>
<name>A0A8S1VJA6_9CILI</name>
<reference evidence="5" key="1">
    <citation type="submission" date="2021-01" db="EMBL/GenBank/DDBJ databases">
        <authorList>
            <consortium name="Genoscope - CEA"/>
            <person name="William W."/>
        </authorList>
    </citation>
    <scope>NUCLEOTIDE SEQUENCE</scope>
</reference>
<feature type="compositionally biased region" description="Polar residues" evidence="4">
    <location>
        <begin position="553"/>
        <end position="563"/>
    </location>
</feature>
<protein>
    <recommendedName>
        <fullName evidence="7">Tetratricopeptide repeat protein</fullName>
    </recommendedName>
</protein>
<accession>A0A8S1VJA6</accession>
<organism evidence="5 6">
    <name type="scientific">Paramecium pentaurelia</name>
    <dbReference type="NCBI Taxonomy" id="43138"/>
    <lineage>
        <taxon>Eukaryota</taxon>
        <taxon>Sar</taxon>
        <taxon>Alveolata</taxon>
        <taxon>Ciliophora</taxon>
        <taxon>Intramacronucleata</taxon>
        <taxon>Oligohymenophorea</taxon>
        <taxon>Peniculida</taxon>
        <taxon>Parameciidae</taxon>
        <taxon>Paramecium</taxon>
    </lineage>
</organism>
<dbReference type="SMART" id="SM00028">
    <property type="entry name" value="TPR"/>
    <property type="match status" value="5"/>
</dbReference>
<dbReference type="InterPro" id="IPR019734">
    <property type="entry name" value="TPR_rpt"/>
</dbReference>
<dbReference type="PANTHER" id="PTHR44858:SF1">
    <property type="entry name" value="UDP-N-ACETYLGLUCOSAMINE--PEPTIDE N-ACETYLGLUCOSAMINYLTRANSFERASE SPINDLY-RELATED"/>
    <property type="match status" value="1"/>
</dbReference>
<evidence type="ECO:0000256" key="4">
    <source>
        <dbReference type="SAM" id="MobiDB-lite"/>
    </source>
</evidence>
<keyword evidence="1" id="KW-0677">Repeat</keyword>
<evidence type="ECO:0008006" key="7">
    <source>
        <dbReference type="Google" id="ProtNLM"/>
    </source>
</evidence>
<feature type="region of interest" description="Disordered" evidence="4">
    <location>
        <begin position="536"/>
        <end position="594"/>
    </location>
</feature>
<proteinExistence type="predicted"/>
<dbReference type="EMBL" id="CAJJDO010000067">
    <property type="protein sequence ID" value="CAD8177097.1"/>
    <property type="molecule type" value="Genomic_DNA"/>
</dbReference>
<dbReference type="PANTHER" id="PTHR44858">
    <property type="entry name" value="TETRATRICOPEPTIDE REPEAT PROTEIN 6"/>
    <property type="match status" value="1"/>
</dbReference>
<comment type="caution">
    <text evidence="5">The sequence shown here is derived from an EMBL/GenBank/DDBJ whole genome shotgun (WGS) entry which is preliminary data.</text>
</comment>
<evidence type="ECO:0000256" key="1">
    <source>
        <dbReference type="ARBA" id="ARBA00022737"/>
    </source>
</evidence>
<feature type="compositionally biased region" description="Low complexity" evidence="4">
    <location>
        <begin position="386"/>
        <end position="412"/>
    </location>
</feature>
<evidence type="ECO:0000313" key="6">
    <source>
        <dbReference type="Proteomes" id="UP000689195"/>
    </source>
</evidence>
<dbReference type="AlphaFoldDB" id="A0A8S1VJA6"/>
<keyword evidence="2 3" id="KW-0802">TPR repeat</keyword>
<sequence>MEEQCECKKEDNLDIEYIGVCQNEQCQEDLFCEKCKGLHADHEDDTLVGEEFNQFMEECCSPEYQKQLEKEQILNEFITYYDNIQKENIEEGKMLNDVQKYFKEQNFQEIVKNLDKIKKYKEDLDNNKAAEITKKLNEYKRLIKELDYKYFSEDNQAREEKLNYIQKGKELFHEQLYQESLENLEQALQIDNECVDAILLKSQTLIQLENFDFAITACDQIIKKNKLNIEAYFIKIIALLLSQKYDKAYEELKKANHNCSYNFYCNIINLIKQLENSSNKVKQTLSELNYDLKERLQSLILFQEMPAQMIKQYLTQLIQIIQLADQDEINHALFQYNLNFEIFEEDQIQYFVDLRPKLDNEAWKQMIKFLESLQEQQNINNQVEVPLNPNIPEQQNNEENQIQEQQNQLIQEKVPTDKTSQSQELENNNQIQTSNDQINNQTPNQFKQDFNNFLTDPQTNEQQLQAKSQALANQLNNQTPNQVIEDLNNFLADPQTNEQQQQAKSQAPANQLNNQTPDQFKQDFANFLTDQNKNEIPSNQQQQQAESQAPNQPKNDQTPNQVAQDLDNFLNDTQPNNIPQNQQSIQSQQQQLSKETPIPIIQQQLADFYDQPQKQIIQPQQQVQKQTIIANEITPYSQQDLQNFMNELQPQDKNQESNKKIRILDEDKRFSQILKYCDEMIIKSKDKAQFYFKKAMTLIKLQDYDDAIYYLDQATTLQPEEANYYYQKALLFQILDQNSLALLNFDEAIQKDPAKALYYQEKGNALQKQNRQPEAEQYFELAKQKQNED</sequence>
<gene>
    <name evidence="5" type="ORF">PPENT_87.1.T0670021</name>
</gene>
<feature type="compositionally biased region" description="Low complexity" evidence="4">
    <location>
        <begin position="537"/>
        <end position="552"/>
    </location>
</feature>